<proteinExistence type="predicted"/>
<dbReference type="HOGENOM" id="CLU_008132_0_0_1"/>
<dbReference type="InParanoid" id="A0A0C3GX82"/>
<evidence type="ECO:0000313" key="2">
    <source>
        <dbReference type="EMBL" id="KIN00661.1"/>
    </source>
</evidence>
<dbReference type="EMBL" id="KN832877">
    <property type="protein sequence ID" value="KIN00661.1"/>
    <property type="molecule type" value="Genomic_DNA"/>
</dbReference>
<reference evidence="2 3" key="1">
    <citation type="submission" date="2014-04" db="EMBL/GenBank/DDBJ databases">
        <authorList>
            <consortium name="DOE Joint Genome Institute"/>
            <person name="Kuo A."/>
            <person name="Martino E."/>
            <person name="Perotto S."/>
            <person name="Kohler A."/>
            <person name="Nagy L.G."/>
            <person name="Floudas D."/>
            <person name="Copeland A."/>
            <person name="Barry K.W."/>
            <person name="Cichocki N."/>
            <person name="Veneault-Fourrey C."/>
            <person name="LaButti K."/>
            <person name="Lindquist E.A."/>
            <person name="Lipzen A."/>
            <person name="Lundell T."/>
            <person name="Morin E."/>
            <person name="Murat C."/>
            <person name="Sun H."/>
            <person name="Tunlid A."/>
            <person name="Henrissat B."/>
            <person name="Grigoriev I.V."/>
            <person name="Hibbett D.S."/>
            <person name="Martin F."/>
            <person name="Nordberg H.P."/>
            <person name="Cantor M.N."/>
            <person name="Hua S.X."/>
        </authorList>
    </citation>
    <scope>NUCLEOTIDE SEQUENCE [LARGE SCALE GENOMIC DNA]</scope>
    <source>
        <strain evidence="2 3">Zn</strain>
    </source>
</reference>
<protein>
    <recommendedName>
        <fullName evidence="1">CHAT domain-containing protein</fullName>
    </recommendedName>
</protein>
<feature type="domain" description="CHAT" evidence="1">
    <location>
        <begin position="1060"/>
        <end position="1369"/>
    </location>
</feature>
<dbReference type="InterPro" id="IPR024983">
    <property type="entry name" value="CHAT_dom"/>
</dbReference>
<gene>
    <name evidence="2" type="ORF">OIDMADRAFT_55237</name>
</gene>
<reference evidence="3" key="2">
    <citation type="submission" date="2015-01" db="EMBL/GenBank/DDBJ databases">
        <title>Evolutionary Origins and Diversification of the Mycorrhizal Mutualists.</title>
        <authorList>
            <consortium name="DOE Joint Genome Institute"/>
            <consortium name="Mycorrhizal Genomics Consortium"/>
            <person name="Kohler A."/>
            <person name="Kuo A."/>
            <person name="Nagy L.G."/>
            <person name="Floudas D."/>
            <person name="Copeland A."/>
            <person name="Barry K.W."/>
            <person name="Cichocki N."/>
            <person name="Veneault-Fourrey C."/>
            <person name="LaButti K."/>
            <person name="Lindquist E.A."/>
            <person name="Lipzen A."/>
            <person name="Lundell T."/>
            <person name="Morin E."/>
            <person name="Murat C."/>
            <person name="Riley R."/>
            <person name="Ohm R."/>
            <person name="Sun H."/>
            <person name="Tunlid A."/>
            <person name="Henrissat B."/>
            <person name="Grigoriev I.V."/>
            <person name="Hibbett D.S."/>
            <person name="Martin F."/>
        </authorList>
    </citation>
    <scope>NUCLEOTIDE SEQUENCE [LARGE SCALE GENOMIC DNA]</scope>
    <source>
        <strain evidence="3">Zn</strain>
    </source>
</reference>
<name>A0A0C3GX82_OIDMZ</name>
<dbReference type="Pfam" id="PF12770">
    <property type="entry name" value="CHAT"/>
    <property type="match status" value="1"/>
</dbReference>
<sequence>MDELKDTLQRGFQAAVPPALRPSPTGQVAAIPNLIIERQNSIQNSFDEMERLILVNSTLDSEGGADKDELRQENIENIERHMRNIETGVHFQGVKEARELYDTIDGANLFRTALYSKFQPFCDDFNHSCVPLNLAELFKSACFKHIHGEYNAATFIIQTILQHGSLWNRGRLAAYSEGAGIYFDQGYFNKANDLLTKGLEETRTMVLCKETIYQALCLKLELEHILLKISKLPRLNLALQHSFAWDMIKSLHEGPYSPIKIKLLSAYHKIEAFLSKGNYEISETRQIRHENNIRPLLGALIHQGYFHAFLMMLETLRNYGTAYSEEIPLEMILKDPGTGSSKMLRTLIQEATAPQGTIPESINQWWCVKMLLHEHGAADMALEMLSGKHYSRSKLFDYNLASQLKKLLPDYQKCDSPRGQYRVLRIYWKQIQYANEKGGRKLFDVGSQLIEVYQASGLQYRKDEMTCSLLEGVYLKGERFGEVIRASREFIDKFWPFKDGRERKHPKIIIRYFEMLEYAYSRLRRVEEMQRCWENLSILYEEERKEEEISNVALRRFSCEVLGRTQDDILAFRDRKNILDRDIPEDLLKRVNDSTERDKDHGNIINFMKKLFLMAKLSGFGQEYAQMLGVVDRFAQSYLGLDGTEEASELGTLRLAIPLKEYPYCRMQINKVKAEIYEARAIVLLLRKGVGKIAEQHEKEENEEETWEYFIDKALAELSKLHGFFQYAMVMYPGVKTVHTILLGCSMELYRAYLEQWAYSMSSERPLSRLENAVKHVYSSRFFTKMATEHIGATDSVEILAEIETMAAELNLDLYTAKTENSRRILEDQRSELSSLPGESFEVLVAKRSVVGADIYQRTYSVALRACIEQYLRNPSPVSAFQFWDWIQRHKAASLRDLLSRFGTQSNVLLTKIKEDEALMRLVKEEDNLIAAVNASVFEPEPIRARIDALQNLGQHREEMHKYPSLKAMMDIRDGAALDQEIFTELQGFSNTKILIVEYIFVEGQIIMLASGGQLTSPCLHIVKDLTPKLVRDWTRTKLATEIYKPLDFWIMSVKELEPLVSPILKWARPLELVILLPTDVLHEFPLHALPGYDEDRKEQKILIERNPVVYCPSLGILEECVRRQASVFRTEPCRSAIMSKFDEDSAPQSTDDSEILPQWQQEIDLVKSHASSLCSLLSTSSTPTTIASPTTLLQNSFLTPTTFLAAASNADIIHYHGHASFSSSPSTQSLILSPSQTPLPASSLFALNLGSRSSLVTVIACNSGKQDIGAGDEPLGLMSAFLFAGATSVVGTMWAIASEDGRRFSERFYKDLISSSKAKTEVTRKKGLVNVAQAIRRTVVAMIDGEELESDGLTRDSPYHWAGFFVQGAWQFQLG</sequence>
<keyword evidence="3" id="KW-1185">Reference proteome</keyword>
<accession>A0A0C3GX82</accession>
<dbReference type="OrthoDB" id="9991317at2759"/>
<dbReference type="Proteomes" id="UP000054321">
    <property type="component" value="Unassembled WGS sequence"/>
</dbReference>
<evidence type="ECO:0000259" key="1">
    <source>
        <dbReference type="Pfam" id="PF12770"/>
    </source>
</evidence>
<evidence type="ECO:0000313" key="3">
    <source>
        <dbReference type="Proteomes" id="UP000054321"/>
    </source>
</evidence>
<dbReference type="STRING" id="913774.A0A0C3GX82"/>
<organism evidence="2 3">
    <name type="scientific">Oidiodendron maius (strain Zn)</name>
    <dbReference type="NCBI Taxonomy" id="913774"/>
    <lineage>
        <taxon>Eukaryota</taxon>
        <taxon>Fungi</taxon>
        <taxon>Dikarya</taxon>
        <taxon>Ascomycota</taxon>
        <taxon>Pezizomycotina</taxon>
        <taxon>Leotiomycetes</taxon>
        <taxon>Leotiomycetes incertae sedis</taxon>
        <taxon>Myxotrichaceae</taxon>
        <taxon>Oidiodendron</taxon>
    </lineage>
</organism>